<dbReference type="InParanoid" id="A0A2K1YHK4"/>
<evidence type="ECO:0000313" key="2">
    <source>
        <dbReference type="Proteomes" id="UP000006729"/>
    </source>
</evidence>
<accession>A0A2K1YHK4</accession>
<dbReference type="EMBL" id="CM009300">
    <property type="protein sequence ID" value="PNT12507.1"/>
    <property type="molecule type" value="Genomic_DNA"/>
</dbReference>
<protein>
    <submittedName>
        <fullName evidence="1">Uncharacterized protein</fullName>
    </submittedName>
</protein>
<evidence type="ECO:0000313" key="1">
    <source>
        <dbReference type="EMBL" id="PNT12507.1"/>
    </source>
</evidence>
<sequence length="125" mass="14055">MPDLTYLGARPKTPGSEIFSSSFLYTYLPIGHASQSNADRFRIGWERRRPEKRDIASPSGDQNLGFLSGGRKHEKIPRLKFMTMLSSTMKPSQGTKELSLMFYIYRIVCKWAGKSSGDGSAFVLL</sequence>
<organism evidence="1 2">
    <name type="scientific">Populus trichocarpa</name>
    <name type="common">Western balsam poplar</name>
    <name type="synonym">Populus balsamifera subsp. trichocarpa</name>
    <dbReference type="NCBI Taxonomy" id="3694"/>
    <lineage>
        <taxon>Eukaryota</taxon>
        <taxon>Viridiplantae</taxon>
        <taxon>Streptophyta</taxon>
        <taxon>Embryophyta</taxon>
        <taxon>Tracheophyta</taxon>
        <taxon>Spermatophyta</taxon>
        <taxon>Magnoliopsida</taxon>
        <taxon>eudicotyledons</taxon>
        <taxon>Gunneridae</taxon>
        <taxon>Pentapetalae</taxon>
        <taxon>rosids</taxon>
        <taxon>fabids</taxon>
        <taxon>Malpighiales</taxon>
        <taxon>Salicaceae</taxon>
        <taxon>Saliceae</taxon>
        <taxon>Populus</taxon>
    </lineage>
</organism>
<gene>
    <name evidence="1" type="ORF">POPTR_011G089400</name>
</gene>
<reference evidence="1 2" key="1">
    <citation type="journal article" date="2006" name="Science">
        <title>The genome of black cottonwood, Populus trichocarpa (Torr. &amp; Gray).</title>
        <authorList>
            <person name="Tuskan G.A."/>
            <person name="Difazio S."/>
            <person name="Jansson S."/>
            <person name="Bohlmann J."/>
            <person name="Grigoriev I."/>
            <person name="Hellsten U."/>
            <person name="Putnam N."/>
            <person name="Ralph S."/>
            <person name="Rombauts S."/>
            <person name="Salamov A."/>
            <person name="Schein J."/>
            <person name="Sterck L."/>
            <person name="Aerts A."/>
            <person name="Bhalerao R.R."/>
            <person name="Bhalerao R.P."/>
            <person name="Blaudez D."/>
            <person name="Boerjan W."/>
            <person name="Brun A."/>
            <person name="Brunner A."/>
            <person name="Busov V."/>
            <person name="Campbell M."/>
            <person name="Carlson J."/>
            <person name="Chalot M."/>
            <person name="Chapman J."/>
            <person name="Chen G.L."/>
            <person name="Cooper D."/>
            <person name="Coutinho P.M."/>
            <person name="Couturier J."/>
            <person name="Covert S."/>
            <person name="Cronk Q."/>
            <person name="Cunningham R."/>
            <person name="Davis J."/>
            <person name="Degroeve S."/>
            <person name="Dejardin A."/>
            <person name="Depamphilis C."/>
            <person name="Detter J."/>
            <person name="Dirks B."/>
            <person name="Dubchak I."/>
            <person name="Duplessis S."/>
            <person name="Ehlting J."/>
            <person name="Ellis B."/>
            <person name="Gendler K."/>
            <person name="Goodstein D."/>
            <person name="Gribskov M."/>
            <person name="Grimwood J."/>
            <person name="Groover A."/>
            <person name="Gunter L."/>
            <person name="Hamberger B."/>
            <person name="Heinze B."/>
            <person name="Helariutta Y."/>
            <person name="Henrissat B."/>
            <person name="Holligan D."/>
            <person name="Holt R."/>
            <person name="Huang W."/>
            <person name="Islam-Faridi N."/>
            <person name="Jones S."/>
            <person name="Jones-Rhoades M."/>
            <person name="Jorgensen R."/>
            <person name="Joshi C."/>
            <person name="Kangasjarvi J."/>
            <person name="Karlsson J."/>
            <person name="Kelleher C."/>
            <person name="Kirkpatrick R."/>
            <person name="Kirst M."/>
            <person name="Kohler A."/>
            <person name="Kalluri U."/>
            <person name="Larimer F."/>
            <person name="Leebens-Mack J."/>
            <person name="Leple J.C."/>
            <person name="Locascio P."/>
            <person name="Lou Y."/>
            <person name="Lucas S."/>
            <person name="Martin F."/>
            <person name="Montanini B."/>
            <person name="Napoli C."/>
            <person name="Nelson D.R."/>
            <person name="Nelson C."/>
            <person name="Nieminen K."/>
            <person name="Nilsson O."/>
            <person name="Pereda V."/>
            <person name="Peter G."/>
            <person name="Philippe R."/>
            <person name="Pilate G."/>
            <person name="Poliakov A."/>
            <person name="Razumovskaya J."/>
            <person name="Richardson P."/>
            <person name="Rinaldi C."/>
            <person name="Ritland K."/>
            <person name="Rouze P."/>
            <person name="Ryaboy D."/>
            <person name="Schmutz J."/>
            <person name="Schrader J."/>
            <person name="Segerman B."/>
            <person name="Shin H."/>
            <person name="Siddiqui A."/>
            <person name="Sterky F."/>
            <person name="Terry A."/>
            <person name="Tsai C.J."/>
            <person name="Uberbacher E."/>
            <person name="Unneberg P."/>
            <person name="Vahala J."/>
            <person name="Wall K."/>
            <person name="Wessler S."/>
            <person name="Yang G."/>
            <person name="Yin T."/>
            <person name="Douglas C."/>
            <person name="Marra M."/>
            <person name="Sandberg G."/>
            <person name="Van de Peer Y."/>
            <person name="Rokhsar D."/>
        </authorList>
    </citation>
    <scope>NUCLEOTIDE SEQUENCE [LARGE SCALE GENOMIC DNA]</scope>
    <source>
        <strain evidence="2">cv. Nisqually</strain>
    </source>
</reference>
<proteinExistence type="predicted"/>
<dbReference type="Proteomes" id="UP000006729">
    <property type="component" value="Chromosome 11"/>
</dbReference>
<dbReference type="AlphaFoldDB" id="A0A2K1YHK4"/>
<keyword evidence="2" id="KW-1185">Reference proteome</keyword>
<name>A0A2K1YHK4_POPTR</name>